<dbReference type="EMBL" id="CADCVB010000040">
    <property type="protein sequence ID" value="CAA9413759.1"/>
    <property type="molecule type" value="Genomic_DNA"/>
</dbReference>
<feature type="region of interest" description="Disordered" evidence="1">
    <location>
        <begin position="1"/>
        <end position="37"/>
    </location>
</feature>
<evidence type="ECO:0000313" key="2">
    <source>
        <dbReference type="EMBL" id="CAA9413759.1"/>
    </source>
</evidence>
<protein>
    <submittedName>
        <fullName evidence="2">Uncharacterized protein</fullName>
    </submittedName>
</protein>
<feature type="non-terminal residue" evidence="2">
    <location>
        <position position="37"/>
    </location>
</feature>
<proteinExistence type="predicted"/>
<name>A0A6J4PEP0_9ACTN</name>
<organism evidence="2">
    <name type="scientific">uncultured Rubrobacteraceae bacterium</name>
    <dbReference type="NCBI Taxonomy" id="349277"/>
    <lineage>
        <taxon>Bacteria</taxon>
        <taxon>Bacillati</taxon>
        <taxon>Actinomycetota</taxon>
        <taxon>Rubrobacteria</taxon>
        <taxon>Rubrobacterales</taxon>
        <taxon>Rubrobacteraceae</taxon>
        <taxon>environmental samples</taxon>
    </lineage>
</organism>
<gene>
    <name evidence="2" type="ORF">AVDCRST_MAG78-541</name>
</gene>
<accession>A0A6J4PEP0</accession>
<sequence>VANHSAFFTPSCAERSSRGGGGPGQRRKSAPGSHAPV</sequence>
<evidence type="ECO:0000256" key="1">
    <source>
        <dbReference type="SAM" id="MobiDB-lite"/>
    </source>
</evidence>
<feature type="non-terminal residue" evidence="2">
    <location>
        <position position="1"/>
    </location>
</feature>
<reference evidence="2" key="1">
    <citation type="submission" date="2020-02" db="EMBL/GenBank/DDBJ databases">
        <authorList>
            <person name="Meier V. D."/>
        </authorList>
    </citation>
    <scope>NUCLEOTIDE SEQUENCE</scope>
    <source>
        <strain evidence="2">AVDCRST_MAG78</strain>
    </source>
</reference>
<dbReference type="AlphaFoldDB" id="A0A6J4PEP0"/>